<keyword evidence="1" id="KW-0479">Metal-binding</keyword>
<evidence type="ECO:0000259" key="8">
    <source>
        <dbReference type="PROSITE" id="PS50304"/>
    </source>
</evidence>
<evidence type="ECO:0000256" key="1">
    <source>
        <dbReference type="ARBA" id="ARBA00022723"/>
    </source>
</evidence>
<dbReference type="OrthoDB" id="341421at2759"/>
<feature type="domain" description="Tudor" evidence="8">
    <location>
        <begin position="935"/>
        <end position="993"/>
    </location>
</feature>
<evidence type="ECO:0000256" key="4">
    <source>
        <dbReference type="PROSITE-ProRule" id="PRU00134"/>
    </source>
</evidence>
<feature type="domain" description="Tudor" evidence="8">
    <location>
        <begin position="2119"/>
        <end position="2179"/>
    </location>
</feature>
<dbReference type="SUPFAM" id="SSF54928">
    <property type="entry name" value="RNA-binding domain, RBD"/>
    <property type="match status" value="1"/>
</dbReference>
<dbReference type="Proteomes" id="UP000887568">
    <property type="component" value="Unplaced"/>
</dbReference>
<evidence type="ECO:0008006" key="12">
    <source>
        <dbReference type="Google" id="ProtNLM"/>
    </source>
</evidence>
<dbReference type="InterPro" id="IPR035979">
    <property type="entry name" value="RBD_domain_sf"/>
</dbReference>
<feature type="domain" description="Tudor" evidence="8">
    <location>
        <begin position="1381"/>
        <end position="1440"/>
    </location>
</feature>
<feature type="region of interest" description="Disordered" evidence="6">
    <location>
        <begin position="1772"/>
        <end position="1791"/>
    </location>
</feature>
<dbReference type="InterPro" id="IPR002893">
    <property type="entry name" value="Znf_MYND"/>
</dbReference>
<feature type="region of interest" description="Disordered" evidence="6">
    <location>
        <begin position="1"/>
        <end position="113"/>
    </location>
</feature>
<dbReference type="Pfam" id="PF01753">
    <property type="entry name" value="zf-MYND"/>
    <property type="match status" value="1"/>
</dbReference>
<feature type="compositionally biased region" description="Polar residues" evidence="6">
    <location>
        <begin position="1540"/>
        <end position="1549"/>
    </location>
</feature>
<name>A0A914B531_PATMI</name>
<proteinExistence type="predicted"/>
<dbReference type="GO" id="GO:0003723">
    <property type="term" value="F:RNA binding"/>
    <property type="evidence" value="ECO:0007669"/>
    <property type="project" value="UniProtKB-UniRule"/>
</dbReference>
<evidence type="ECO:0000256" key="2">
    <source>
        <dbReference type="ARBA" id="ARBA00022771"/>
    </source>
</evidence>
<feature type="compositionally biased region" description="Polar residues" evidence="6">
    <location>
        <begin position="677"/>
        <end position="687"/>
    </location>
</feature>
<evidence type="ECO:0000313" key="10">
    <source>
        <dbReference type="EnsemblMetazoa" id="XP_038071054.1"/>
    </source>
</evidence>
<feature type="region of interest" description="Disordered" evidence="6">
    <location>
        <begin position="826"/>
        <end position="861"/>
    </location>
</feature>
<dbReference type="SMART" id="SM00333">
    <property type="entry name" value="TUDOR"/>
    <property type="match status" value="6"/>
</dbReference>
<keyword evidence="5" id="KW-0694">RNA-binding</keyword>
<dbReference type="CDD" id="cd00590">
    <property type="entry name" value="RRM_SF"/>
    <property type="match status" value="1"/>
</dbReference>
<feature type="region of interest" description="Disordered" evidence="6">
    <location>
        <begin position="726"/>
        <end position="794"/>
    </location>
</feature>
<evidence type="ECO:0000259" key="9">
    <source>
        <dbReference type="PROSITE" id="PS50865"/>
    </source>
</evidence>
<feature type="compositionally biased region" description="Polar residues" evidence="6">
    <location>
        <begin position="1808"/>
        <end position="1828"/>
    </location>
</feature>
<keyword evidence="3" id="KW-0862">Zinc</keyword>
<evidence type="ECO:0000259" key="7">
    <source>
        <dbReference type="PROSITE" id="PS50102"/>
    </source>
</evidence>
<feature type="domain" description="Tudor" evidence="8">
    <location>
        <begin position="1902"/>
        <end position="1962"/>
    </location>
</feature>
<feature type="region of interest" description="Disordered" evidence="6">
    <location>
        <begin position="1519"/>
        <end position="1577"/>
    </location>
</feature>
<dbReference type="SUPFAM" id="SSF63748">
    <property type="entry name" value="Tudor/PWWP/MBT"/>
    <property type="match status" value="6"/>
</dbReference>
<reference evidence="10" key="1">
    <citation type="submission" date="2022-11" db="UniProtKB">
        <authorList>
            <consortium name="EnsemblMetazoa"/>
        </authorList>
    </citation>
    <scope>IDENTIFICATION</scope>
</reference>
<dbReference type="RefSeq" id="XP_038071054.1">
    <property type="nucleotide sequence ID" value="XM_038215126.1"/>
</dbReference>
<dbReference type="EnsemblMetazoa" id="XM_038215126.1">
    <property type="protein sequence ID" value="XP_038071054.1"/>
    <property type="gene ID" value="LOC119739966"/>
</dbReference>
<feature type="domain" description="Tudor" evidence="8">
    <location>
        <begin position="1634"/>
        <end position="1694"/>
    </location>
</feature>
<dbReference type="InterPro" id="IPR035437">
    <property type="entry name" value="SNase_OB-fold_sf"/>
</dbReference>
<feature type="region of interest" description="Disordered" evidence="6">
    <location>
        <begin position="197"/>
        <end position="439"/>
    </location>
</feature>
<feature type="compositionally biased region" description="Polar residues" evidence="6">
    <location>
        <begin position="22"/>
        <end position="45"/>
    </location>
</feature>
<dbReference type="Gene3D" id="3.30.70.330">
    <property type="match status" value="1"/>
</dbReference>
<keyword evidence="2 4" id="KW-0863">Zinc-finger</keyword>
<evidence type="ECO:0000256" key="5">
    <source>
        <dbReference type="PROSITE-ProRule" id="PRU00176"/>
    </source>
</evidence>
<feature type="domain" description="Tudor" evidence="8">
    <location>
        <begin position="1151"/>
        <end position="1212"/>
    </location>
</feature>
<dbReference type="Gene3D" id="6.10.140.2220">
    <property type="match status" value="1"/>
</dbReference>
<dbReference type="GO" id="GO:0008270">
    <property type="term" value="F:zinc ion binding"/>
    <property type="evidence" value="ECO:0007669"/>
    <property type="project" value="UniProtKB-KW"/>
</dbReference>
<dbReference type="FunFam" id="2.30.30.140:FF:000018">
    <property type="entry name" value="Serine/threonine-protein kinase 31"/>
    <property type="match status" value="5"/>
</dbReference>
<dbReference type="OMA" id="KRWYRAC"/>
<keyword evidence="11" id="KW-1185">Reference proteome</keyword>
<feature type="domain" description="MYND-type" evidence="9">
    <location>
        <begin position="795"/>
        <end position="830"/>
    </location>
</feature>
<feature type="region of interest" description="Disordered" evidence="6">
    <location>
        <begin position="1290"/>
        <end position="1318"/>
    </location>
</feature>
<dbReference type="GeneID" id="119739966"/>
<dbReference type="InterPro" id="IPR002999">
    <property type="entry name" value="Tudor"/>
</dbReference>
<feature type="domain" description="RRM" evidence="7">
    <location>
        <begin position="120"/>
        <end position="198"/>
    </location>
</feature>
<evidence type="ECO:0000313" key="11">
    <source>
        <dbReference type="Proteomes" id="UP000887568"/>
    </source>
</evidence>
<sequence>MASGKSGSGVKPKWPSREAHLSTGSESDVNLTVHSNPPLQSSTKKSPSSRPQEQQTQQVVQHRPQVAPPSNRPKKEITFDNWNPMEEDYNDKSFNSYNRGPAAGISGTNSSRPGKTRGKFSLFVGNIPTEMTEEGLSNLFSHVCDIQHVTVCRPRDENSDTTFGFVEVPSIKDGEEAIKRLDAHVIRNRRLKVSFKREKSTAPIEVPNAKSDSPEEWDPPNPGGKPIKMTLPGKQSVPSGKRRSTSSGKTSSSNSEADDGGSKATRKPAQPRRLEDRYGSSLKPKSSGEESVNKSPRGPARNQQKSPQQAQEPPPVDNKLTHSPLQALLQKMRSPNKSSPETDGVQPGGQNVAGVKSSPGVKGQAGRGIGREIDFDKSVEATPGSGTRQSLAEKLHQAGIMPKSQPLDSSHTNSNLTGKTEQEGVKSHPAISKTAPKPLLPLPVKAVDNQAFNNSAGNESDLQERGQGDNPSRSLVAKHNPQDGLLGRAPGLLSQPYGQAKSPSHCPECSAREHHESDRHGFHSCHHHHHLPQHHHHHHGPQPRFPCSLCEGSLEEDEPCQVCHHHPLPKPHRPLMHPQYHPGPRYGPDPSYGPRPPYGGYYPYGRGPAHPLPPDYPMQHGYYEGRDMYQMGYPQANLGSAGYRNSRFVAGRSKHPPSYFPPKSPNVHSAPVDGPGDQTTKQLPKSSSETKKNSTGKGIASEPKEPIGKASTAKVDEPAAAELGLSTNKQFPGKNPAAEHSQKAPPTAQANQEGQPAAAEKSPAGKSTATGGEGQRSLHKESKQGQRGSLDPKPCVHCGTPGLLRCSNCKCTYCSKECQKDNWPTHKHQCHKVNSSKGSSTASSVVSVDSFPTKQPRKSTELLHGGTEGQFMARNLPYETPENPEMRVLVTEVVDPSELWVQLVQERSMEGFSNIVEMLHSVYTDPAQAAQLSYKAMVGGVCAVPYSQDGHWYRAEVVSVNDAMCTVRLIDFGNMDVVAVDSLRRLQDAMLKLPKQALKCFLSDIKPPQGTWSPEATQMLKSLINKDEDCTRAKFRGQGAKGQEIELYSAEDDTKTLSSILISAGLAEAISSSVPSKPTSDPVTVTPDPSPSLGWVLDSLAVGSHLDVIVSHVDSPGCFCAYLFESALALLELQQEMNAHYAGVPPKAGFRPGKDVLCAAKYNVDDNWYRAIIVEPASPPLNTLQITFIDHGNSETINLDDCRPLEAQFFTLPRQAIPCGLAGVQPNVSDWPEEMTAAFKEWLADGQARVGIKAKSDSQLQVEIFLPHREDDPGTGISFNALLQHSGFGNDEEAGVDKKSNDPVSANEMPTSAKEAVVDDTRRGLPVTEPPQGEVHGFVTVVNDPGDFYLQVDSDQNREAFQSLSEHLNTRYALQDFAPYKPSIGEYCAVIYSDDAWYRALVVDKVAPESAFKVLLVDYGEVGVLPADKIRQLEDRFYKQPAMALHCSLTCVMAPSSNAGTWNEAATKHFKEKALNQLCQVIVVKCEDGKCDVELLYPGKNMNELPSVKRDLIQKGWAVPKGAPSSNQVHASGSGDRQVANPNAATKGSTGVGRSPTPPPTNPTVPHSPSTNQSVCSLPAPKVPAEDFFGLVTVVSDRGDVYIQVMSEENAEATESLTLNLYEHYSQAPQRPLKANIGEFCAVKYREDDSWCRGKVVGCLTQDSTLEVLFVDYGNTEIVSSEDVMKLQEKFLGIPICALRCRLNGVTAPSTGVVWPSEAVNFLKKEILEKACKVHVCKNDGEVCQVELQYSNDDVSWFSVNKELIDRGLAKPITTQSHSPGPSGDHPLANQEQLNKSHPVLTNESVPQLQAQAAQNPSSGVQEASANQRADVRSGGQVEAAPANKLLDSEPPPAEFTGVLTSVNHPCDFYLQIKNEDYIQLSQLLREELNQHYPRKDEPPHVPRVGKLCAAMYSADEEWYRALALVEVAPKQAFKVMFVDYGNCEVVPLDRLQKLEGIFLEVPRLSHHCCLSGVMAPSGDDHRQQSAEAALFIVTELIEKGKDCRVKLMKHDAKMCEVELHYSSDDGTQSYNLKEELIRRGLARPAAMATAQNKENRLLARTLQRATLPTDANIAVTVTDVVSPQEFYCQMIIREEIDKLKSLMEDIAAAAGNRRLTAPPAIGDLCLAKFTEDDVWYRAEILKINQAKQRALVYYVDFGNKEPLPWSRLLTVDSKFAKLPMQAIRCGFQGVSPDTAADEKTRLALRNLMTDHTNAKRMLTRMCGMSGNGTTSLVTLVDEESGTDIAQLVKDHAMAGASPGPTTKSPLPVSATSPAGPVVSPKAATSDPAKREALKREMELKKRQLEEQIEAQRRELAEVEQLRASLEQGL</sequence>
<dbReference type="InterPro" id="IPR050621">
    <property type="entry name" value="Tudor_domain_containing"/>
</dbReference>
<dbReference type="PANTHER" id="PTHR22948">
    <property type="entry name" value="TUDOR DOMAIN CONTAINING PROTEIN"/>
    <property type="match status" value="1"/>
</dbReference>
<protein>
    <recommendedName>
        <fullName evidence="12">Tudor domain-containing protein 1</fullName>
    </recommendedName>
</protein>
<feature type="compositionally biased region" description="Polar residues" evidence="6">
    <location>
        <begin position="406"/>
        <end position="419"/>
    </location>
</feature>
<organism evidence="10 11">
    <name type="scientific">Patiria miniata</name>
    <name type="common">Bat star</name>
    <name type="synonym">Asterina miniata</name>
    <dbReference type="NCBI Taxonomy" id="46514"/>
    <lineage>
        <taxon>Eukaryota</taxon>
        <taxon>Metazoa</taxon>
        <taxon>Echinodermata</taxon>
        <taxon>Eleutherozoa</taxon>
        <taxon>Asterozoa</taxon>
        <taxon>Asteroidea</taxon>
        <taxon>Valvatacea</taxon>
        <taxon>Valvatida</taxon>
        <taxon>Asterinidae</taxon>
        <taxon>Patiria</taxon>
    </lineage>
</organism>
<dbReference type="PROSITE" id="PS50102">
    <property type="entry name" value="RRM"/>
    <property type="match status" value="1"/>
</dbReference>
<feature type="compositionally biased region" description="Polar residues" evidence="6">
    <location>
        <begin position="301"/>
        <end position="311"/>
    </location>
</feature>
<dbReference type="SMART" id="SM00360">
    <property type="entry name" value="RRM"/>
    <property type="match status" value="1"/>
</dbReference>
<dbReference type="Pfam" id="PF00076">
    <property type="entry name" value="RRM_1"/>
    <property type="match status" value="1"/>
</dbReference>
<feature type="region of interest" description="Disordered" evidence="6">
    <location>
        <begin position="452"/>
        <end position="544"/>
    </location>
</feature>
<dbReference type="SUPFAM" id="SSF144232">
    <property type="entry name" value="HIT/MYND zinc finger-like"/>
    <property type="match status" value="1"/>
</dbReference>
<dbReference type="PROSITE" id="PS50865">
    <property type="entry name" value="ZF_MYND_2"/>
    <property type="match status" value="1"/>
</dbReference>
<feature type="region of interest" description="Disordered" evidence="6">
    <location>
        <begin position="1808"/>
        <end position="1852"/>
    </location>
</feature>
<feature type="compositionally biased region" description="Low complexity" evidence="6">
    <location>
        <begin position="46"/>
        <end position="65"/>
    </location>
</feature>
<feature type="compositionally biased region" description="Low complexity" evidence="6">
    <location>
        <begin position="833"/>
        <end position="850"/>
    </location>
</feature>
<dbReference type="Pfam" id="PF00567">
    <property type="entry name" value="TUDOR"/>
    <property type="match status" value="6"/>
</dbReference>
<evidence type="ECO:0000256" key="6">
    <source>
        <dbReference type="SAM" id="MobiDB-lite"/>
    </source>
</evidence>
<dbReference type="InterPro" id="IPR000504">
    <property type="entry name" value="RRM_dom"/>
</dbReference>
<dbReference type="Gene3D" id="2.30.30.140">
    <property type="match status" value="6"/>
</dbReference>
<feature type="region of interest" description="Disordered" evidence="6">
    <location>
        <begin position="648"/>
        <end position="714"/>
    </location>
</feature>
<evidence type="ECO:0000256" key="3">
    <source>
        <dbReference type="ARBA" id="ARBA00022833"/>
    </source>
</evidence>
<dbReference type="InterPro" id="IPR012677">
    <property type="entry name" value="Nucleotide-bd_a/b_plait_sf"/>
</dbReference>
<dbReference type="PROSITE" id="PS50304">
    <property type="entry name" value="TUDOR"/>
    <property type="match status" value="6"/>
</dbReference>
<dbReference type="SUPFAM" id="SSF50199">
    <property type="entry name" value="Staphylococcal nuclease"/>
    <property type="match status" value="2"/>
</dbReference>
<feature type="compositionally biased region" description="Basic and acidic residues" evidence="6">
    <location>
        <begin position="369"/>
        <end position="379"/>
    </location>
</feature>
<accession>A0A914B531</accession>
<feature type="compositionally biased region" description="Polar residues" evidence="6">
    <location>
        <begin position="2260"/>
        <end position="2273"/>
    </location>
</feature>
<feature type="region of interest" description="Disordered" evidence="6">
    <location>
        <begin position="2254"/>
        <end position="2293"/>
    </location>
</feature>
<dbReference type="Gene3D" id="2.40.50.90">
    <property type="match status" value="6"/>
</dbReference>
<feature type="compositionally biased region" description="Basic residues" evidence="6">
    <location>
        <begin position="522"/>
        <end position="541"/>
    </location>
</feature>
<feature type="compositionally biased region" description="Basic and acidic residues" evidence="6">
    <location>
        <begin position="510"/>
        <end position="521"/>
    </location>
</feature>